<dbReference type="Proteomes" id="UP000747399">
    <property type="component" value="Unassembled WGS sequence"/>
</dbReference>
<evidence type="ECO:0000313" key="4">
    <source>
        <dbReference type="EMBL" id="GIL45914.1"/>
    </source>
</evidence>
<sequence length="358" mass="37959">MRTSLSPTSSYPLLTPSSWLMSTSGSRIFLLGVVIFLSTSAISVYGHGFLQSPLSRARAVGRAEWEAAGGNGLGLRPFRTYPDTGFLVNDRADVCGDPHQDVGDLNMRSTATAIQATYTAGQTITVSYRMTVNHGGWLSVKICPTTRVNPSQACFDGYTLTNANTGFARWWIQTGAYGTQTTYTTNWRLPVGVSCDSGCVLQITYRTANSCVDPCNASECGTEYAAGRVPVSGVTGPGVIMQRCGTYGNPSTPPRTEVFRDCADIRIVASGGSNSGTTTRSSPPPPPTQQSSSGGGTQTPTAFCSGKANGFYGDKSTNCAKYFWCYGSGAAYMSCAAGTTMDSRGTKNYCDYPKNNVC</sequence>
<name>A0A8J4AR44_9CHLO</name>
<dbReference type="PROSITE" id="PS50940">
    <property type="entry name" value="CHIT_BIND_II"/>
    <property type="match status" value="1"/>
</dbReference>
<dbReference type="InterPro" id="IPR004302">
    <property type="entry name" value="Cellulose/chitin-bd_N"/>
</dbReference>
<gene>
    <name evidence="4" type="ORF">Vafri_3035</name>
</gene>
<evidence type="ECO:0000259" key="3">
    <source>
        <dbReference type="PROSITE" id="PS50940"/>
    </source>
</evidence>
<dbReference type="GO" id="GO:0008061">
    <property type="term" value="F:chitin binding"/>
    <property type="evidence" value="ECO:0007669"/>
    <property type="project" value="InterPro"/>
</dbReference>
<keyword evidence="2" id="KW-0812">Transmembrane</keyword>
<dbReference type="AlphaFoldDB" id="A0A8J4AR44"/>
<dbReference type="InterPro" id="IPR036508">
    <property type="entry name" value="Chitin-bd_dom_sf"/>
</dbReference>
<dbReference type="SUPFAM" id="SSF57625">
    <property type="entry name" value="Invertebrate chitin-binding proteins"/>
    <property type="match status" value="1"/>
</dbReference>
<evidence type="ECO:0000313" key="5">
    <source>
        <dbReference type="Proteomes" id="UP000747399"/>
    </source>
</evidence>
<keyword evidence="2" id="KW-0472">Membrane</keyword>
<keyword evidence="2" id="KW-1133">Transmembrane helix</keyword>
<protein>
    <recommendedName>
        <fullName evidence="3">Chitin-binding type-2 domain-containing protein</fullName>
    </recommendedName>
</protein>
<feature type="region of interest" description="Disordered" evidence="1">
    <location>
        <begin position="269"/>
        <end position="298"/>
    </location>
</feature>
<feature type="compositionally biased region" description="Low complexity" evidence="1">
    <location>
        <begin position="270"/>
        <end position="281"/>
    </location>
</feature>
<proteinExistence type="predicted"/>
<feature type="domain" description="Chitin-binding type-2" evidence="3">
    <location>
        <begin position="301"/>
        <end position="358"/>
    </location>
</feature>
<accession>A0A8J4AR44</accession>
<dbReference type="GO" id="GO:0005576">
    <property type="term" value="C:extracellular region"/>
    <property type="evidence" value="ECO:0007669"/>
    <property type="project" value="InterPro"/>
</dbReference>
<dbReference type="Pfam" id="PF01607">
    <property type="entry name" value="CBM_14"/>
    <property type="match status" value="1"/>
</dbReference>
<reference evidence="4" key="1">
    <citation type="journal article" date="2021" name="Proc. Natl. Acad. Sci. U.S.A.">
        <title>Three genomes in the algal genus Volvox reveal the fate of a haploid sex-determining region after a transition to homothallism.</title>
        <authorList>
            <person name="Yamamoto K."/>
            <person name="Hamaji T."/>
            <person name="Kawai-Toyooka H."/>
            <person name="Matsuzaki R."/>
            <person name="Takahashi F."/>
            <person name="Nishimura Y."/>
            <person name="Kawachi M."/>
            <person name="Noguchi H."/>
            <person name="Minakuchi Y."/>
            <person name="Umen J.G."/>
            <person name="Toyoda A."/>
            <person name="Nozaki H."/>
        </authorList>
    </citation>
    <scope>NUCLEOTIDE SEQUENCE</scope>
    <source>
        <strain evidence="4">NIES-3780</strain>
    </source>
</reference>
<dbReference type="Gene3D" id="3.20.20.80">
    <property type="entry name" value="Glycosidases"/>
    <property type="match status" value="1"/>
</dbReference>
<dbReference type="EMBL" id="BNCO01000003">
    <property type="protein sequence ID" value="GIL45914.1"/>
    <property type="molecule type" value="Genomic_DNA"/>
</dbReference>
<organism evidence="4 5">
    <name type="scientific">Volvox africanus</name>
    <dbReference type="NCBI Taxonomy" id="51714"/>
    <lineage>
        <taxon>Eukaryota</taxon>
        <taxon>Viridiplantae</taxon>
        <taxon>Chlorophyta</taxon>
        <taxon>core chlorophytes</taxon>
        <taxon>Chlorophyceae</taxon>
        <taxon>CS clade</taxon>
        <taxon>Chlamydomonadales</taxon>
        <taxon>Volvocaceae</taxon>
        <taxon>Volvox</taxon>
    </lineage>
</organism>
<comment type="caution">
    <text evidence="4">The sequence shown here is derived from an EMBL/GenBank/DDBJ whole genome shotgun (WGS) entry which is preliminary data.</text>
</comment>
<keyword evidence="5" id="KW-1185">Reference proteome</keyword>
<feature type="transmembrane region" description="Helical" evidence="2">
    <location>
        <begin position="28"/>
        <end position="50"/>
    </location>
</feature>
<dbReference type="Pfam" id="PF03067">
    <property type="entry name" value="LPMO_10"/>
    <property type="match status" value="1"/>
</dbReference>
<evidence type="ECO:0000256" key="1">
    <source>
        <dbReference type="SAM" id="MobiDB-lite"/>
    </source>
</evidence>
<dbReference type="InterPro" id="IPR002557">
    <property type="entry name" value="Chitin-bd_dom"/>
</dbReference>
<evidence type="ECO:0000256" key="2">
    <source>
        <dbReference type="SAM" id="Phobius"/>
    </source>
</evidence>